<feature type="compositionally biased region" description="Low complexity" evidence="1">
    <location>
        <begin position="30"/>
        <end position="52"/>
    </location>
</feature>
<evidence type="ECO:0008006" key="4">
    <source>
        <dbReference type="Google" id="ProtNLM"/>
    </source>
</evidence>
<proteinExistence type="predicted"/>
<protein>
    <recommendedName>
        <fullName evidence="4">DUF4352 domain-containing protein</fullName>
    </recommendedName>
</protein>
<feature type="region of interest" description="Disordered" evidence="1">
    <location>
        <begin position="30"/>
        <end position="59"/>
    </location>
</feature>
<accession>A0ABY3W635</accession>
<name>A0ABY3W635_9MICC</name>
<evidence type="ECO:0000313" key="2">
    <source>
        <dbReference type="EMBL" id="UNK45750.1"/>
    </source>
</evidence>
<organism evidence="2 3">
    <name type="scientific">Arthrobacter sulfonylureivorans</name>
    <dbReference type="NCBI Taxonomy" id="2486855"/>
    <lineage>
        <taxon>Bacteria</taxon>
        <taxon>Bacillati</taxon>
        <taxon>Actinomycetota</taxon>
        <taxon>Actinomycetes</taxon>
        <taxon>Micrococcales</taxon>
        <taxon>Micrococcaceae</taxon>
        <taxon>Arthrobacter</taxon>
    </lineage>
</organism>
<gene>
    <name evidence="2" type="ORF">MNQ99_17835</name>
</gene>
<dbReference type="EMBL" id="CP093326">
    <property type="protein sequence ID" value="UNK45750.1"/>
    <property type="molecule type" value="Genomic_DNA"/>
</dbReference>
<keyword evidence="3" id="KW-1185">Reference proteome</keyword>
<dbReference type="Proteomes" id="UP000829069">
    <property type="component" value="Chromosome"/>
</dbReference>
<evidence type="ECO:0000256" key="1">
    <source>
        <dbReference type="SAM" id="MobiDB-lite"/>
    </source>
</evidence>
<evidence type="ECO:0000313" key="3">
    <source>
        <dbReference type="Proteomes" id="UP000829069"/>
    </source>
</evidence>
<sequence length="175" mass="17909">METSFGSVRLVSAERQHRLAYDGGVPASGAGTSAAAGPAAGSAAAGASPGDSGHAGHGAIVATAPQPANMTWGDHLLVELEVQNASDGNVLFAPGQLRLKIGDGGPTVTNRDSGEAVALAPWSTERFLISFLVPADAQSFSAEFTDPWLHSAPLKLQVPRVALRPGWLDEGGHHD</sequence>
<dbReference type="RefSeq" id="WP_241913928.1">
    <property type="nucleotide sequence ID" value="NZ_CP093326.1"/>
</dbReference>
<reference evidence="2 3" key="1">
    <citation type="submission" date="2022-03" db="EMBL/GenBank/DDBJ databases">
        <title>Isotopic signatures of nitrous oxide derived from detoxification processes.</title>
        <authorList>
            <person name="Behrendt U."/>
            <person name="Buchen C."/>
            <person name="Well R."/>
            <person name="Ulrich A."/>
            <person name="Rohe L."/>
            <person name="Kolb S."/>
            <person name="Schloter M."/>
            <person name="Horn M.A."/>
            <person name="Augustin J."/>
        </authorList>
    </citation>
    <scope>NUCLEOTIDE SEQUENCE [LARGE SCALE GENOMIC DNA]</scope>
    <source>
        <strain evidence="2 3">S4-C24</strain>
    </source>
</reference>